<geneLocation type="plasmid" evidence="3">
    <name>Tros</name>
</geneLocation>
<accession>B9L3X6</accession>
<protein>
    <recommendedName>
        <fullName evidence="1">Thioredoxin domain-containing protein</fullName>
    </recommendedName>
</protein>
<dbReference type="HOGENOM" id="CLU_1447016_0_0_0"/>
<reference evidence="2 3" key="1">
    <citation type="journal article" date="2009" name="PLoS ONE">
        <title>Complete genome sequence of the aerobic CO-oxidizing thermophile Thermomicrobium roseum.</title>
        <authorList>
            <person name="Wu D."/>
            <person name="Raymond J."/>
            <person name="Wu M."/>
            <person name="Chatterji S."/>
            <person name="Ren Q."/>
            <person name="Graham J.E."/>
            <person name="Bryant D.A."/>
            <person name="Robb F."/>
            <person name="Colman A."/>
            <person name="Tallon L.J."/>
            <person name="Badger J.H."/>
            <person name="Madupu R."/>
            <person name="Ward N.L."/>
            <person name="Eisen J.A."/>
        </authorList>
    </citation>
    <scope>NUCLEOTIDE SEQUENCE [LARGE SCALE GENOMIC DNA]</scope>
    <source>
        <strain evidence="3">ATCC 27502 / DSM 5159 / P-2</strain>
        <plasmid evidence="2">unnamed</plasmid>
    </source>
</reference>
<dbReference type="SUPFAM" id="SSF52833">
    <property type="entry name" value="Thioredoxin-like"/>
    <property type="match status" value="1"/>
</dbReference>
<evidence type="ECO:0000313" key="3">
    <source>
        <dbReference type="Proteomes" id="UP000000447"/>
    </source>
</evidence>
<gene>
    <name evidence="2" type="ordered locus">trd_A0490</name>
</gene>
<dbReference type="EMBL" id="CP001276">
    <property type="protein sequence ID" value="ACM06633.1"/>
    <property type="molecule type" value="Genomic_DNA"/>
</dbReference>
<keyword evidence="2" id="KW-0614">Plasmid</keyword>
<proteinExistence type="predicted"/>
<name>B9L3X6_THERP</name>
<evidence type="ECO:0000313" key="2">
    <source>
        <dbReference type="EMBL" id="ACM06633.1"/>
    </source>
</evidence>
<sequence length="187" mass="19450">MLPEWAVTTSLLGAWLALLGLAVVLARLAQRLQALHQVVASTVEAERERARLGQPVPPLALAGPASDQLILGVPPAAPAVVLALSQRCPPCATFWERLETLAASLAERGTLMVLAVPESDAPVGAARVPHLVGEAALAALGLSSFPSLAVVDERGHLRGRGVLRSVEEVPEIVSVLLQPPVDTVGKS</sequence>
<dbReference type="PROSITE" id="PS51352">
    <property type="entry name" value="THIOREDOXIN_2"/>
    <property type="match status" value="1"/>
</dbReference>
<feature type="domain" description="Thioredoxin" evidence="1">
    <location>
        <begin position="50"/>
        <end position="178"/>
    </location>
</feature>
<dbReference type="Proteomes" id="UP000000447">
    <property type="component" value="Plasmid unnamed"/>
</dbReference>
<keyword evidence="3" id="KW-1185">Reference proteome</keyword>
<organism evidence="2 3">
    <name type="scientific">Thermomicrobium roseum (strain ATCC 27502 / DSM 5159 / P-2)</name>
    <dbReference type="NCBI Taxonomy" id="309801"/>
    <lineage>
        <taxon>Bacteria</taxon>
        <taxon>Pseudomonadati</taxon>
        <taxon>Thermomicrobiota</taxon>
        <taxon>Thermomicrobia</taxon>
        <taxon>Thermomicrobiales</taxon>
        <taxon>Thermomicrobiaceae</taxon>
        <taxon>Thermomicrobium</taxon>
    </lineage>
</organism>
<dbReference type="InterPro" id="IPR036249">
    <property type="entry name" value="Thioredoxin-like_sf"/>
</dbReference>
<dbReference type="RefSeq" id="WP_012642620.1">
    <property type="nucleotide sequence ID" value="NC_011961.1"/>
</dbReference>
<dbReference type="KEGG" id="tro:trd_A0490"/>
<evidence type="ECO:0000259" key="1">
    <source>
        <dbReference type="PROSITE" id="PS51352"/>
    </source>
</evidence>
<dbReference type="InterPro" id="IPR013766">
    <property type="entry name" value="Thioredoxin_domain"/>
</dbReference>
<dbReference type="AlphaFoldDB" id="B9L3X6"/>